<organism evidence="14 15">
    <name type="scientific">Rhodovulum sulfidophilum</name>
    <name type="common">Rhodobacter sulfidophilus</name>
    <dbReference type="NCBI Taxonomy" id="35806"/>
    <lineage>
        <taxon>Bacteria</taxon>
        <taxon>Pseudomonadati</taxon>
        <taxon>Pseudomonadota</taxon>
        <taxon>Alphaproteobacteria</taxon>
        <taxon>Rhodobacterales</taxon>
        <taxon>Paracoccaceae</taxon>
        <taxon>Rhodovulum</taxon>
    </lineage>
</organism>
<keyword evidence="5" id="KW-1003">Cell membrane</keyword>
<comment type="function">
    <text evidence="1">Efflux system for nickel and cobalt.</text>
</comment>
<evidence type="ECO:0000313" key="15">
    <source>
        <dbReference type="Proteomes" id="UP000604473"/>
    </source>
</evidence>
<dbReference type="PANTHER" id="PTHR40659">
    <property type="entry name" value="NICKEL/COBALT EFFLUX SYSTEM RCNA"/>
    <property type="match status" value="1"/>
</dbReference>
<keyword evidence="9" id="KW-0406">Ion transport</keyword>
<evidence type="ECO:0000313" key="14">
    <source>
        <dbReference type="EMBL" id="MBL3609928.1"/>
    </source>
</evidence>
<feature type="transmembrane region" description="Helical" evidence="13">
    <location>
        <begin position="270"/>
        <end position="296"/>
    </location>
</feature>
<evidence type="ECO:0000256" key="3">
    <source>
        <dbReference type="ARBA" id="ARBA00022426"/>
    </source>
</evidence>
<comment type="similarity">
    <text evidence="13">Belongs to the NiCoT transporter (TC 2.A.52) family.</text>
</comment>
<sequence>MRLMLAIIGALALFAIITWLATGTQSVALFHWAAMQQRAVQEAMAGSLQAIRAGNPLALAGLCLLAATYGFLHAVGPGHGKVILGSTALTGEVPLRRMLAIGLAASLAQSGTAILLVGAGFGAAAMSGGSASLTEDTLADISRWAIAAIGALMLWQGGRRLWRLHRPPDATQHHHHGEGCSCGHAHGPTVEQVTSLGSTREAAALILSIAIRPCTGALVLLTIAFGLRIPLAGILATLAMGAGTAALNAIAIFGGNAIGRMSALETRLGLAAAPGISGAALRIAGGLIIIVLPLGFGL</sequence>
<evidence type="ECO:0000256" key="2">
    <source>
        <dbReference type="ARBA" id="ARBA00004651"/>
    </source>
</evidence>
<protein>
    <recommendedName>
        <fullName evidence="13">Nickel/cobalt efflux system</fullName>
    </recommendedName>
</protein>
<evidence type="ECO:0000256" key="1">
    <source>
        <dbReference type="ARBA" id="ARBA00002510"/>
    </source>
</evidence>
<comment type="caution">
    <text evidence="14">The sequence shown here is derived from an EMBL/GenBank/DDBJ whole genome shotgun (WGS) entry which is preliminary data.</text>
</comment>
<evidence type="ECO:0000256" key="12">
    <source>
        <dbReference type="ARBA" id="ARBA00023285"/>
    </source>
</evidence>
<keyword evidence="6" id="KW-0533">Nickel</keyword>
<evidence type="ECO:0000256" key="7">
    <source>
        <dbReference type="ARBA" id="ARBA00022692"/>
    </source>
</evidence>
<feature type="transmembrane region" description="Helical" evidence="13">
    <location>
        <begin position="231"/>
        <end position="258"/>
    </location>
</feature>
<dbReference type="InterPro" id="IPR011541">
    <property type="entry name" value="Ni/Co_transpt_high_affinity"/>
</dbReference>
<keyword evidence="7 13" id="KW-0812">Transmembrane</keyword>
<evidence type="ECO:0000256" key="11">
    <source>
        <dbReference type="ARBA" id="ARBA00023136"/>
    </source>
</evidence>
<evidence type="ECO:0000256" key="9">
    <source>
        <dbReference type="ARBA" id="ARBA00023065"/>
    </source>
</evidence>
<keyword evidence="8 13" id="KW-1133">Transmembrane helix</keyword>
<dbReference type="InterPro" id="IPR051224">
    <property type="entry name" value="NiCoT_RcnA"/>
</dbReference>
<evidence type="ECO:0000256" key="13">
    <source>
        <dbReference type="RuleBase" id="RU362101"/>
    </source>
</evidence>
<evidence type="ECO:0000256" key="8">
    <source>
        <dbReference type="ARBA" id="ARBA00022989"/>
    </source>
</evidence>
<name>A0ABS1RVH8_RHOSU</name>
<keyword evidence="12" id="KW-0170">Cobalt</keyword>
<evidence type="ECO:0000256" key="4">
    <source>
        <dbReference type="ARBA" id="ARBA00022448"/>
    </source>
</evidence>
<gene>
    <name evidence="14" type="ORF">JMM60_14170</name>
</gene>
<dbReference type="EMBL" id="JAESJJ010000020">
    <property type="protein sequence ID" value="MBL3609928.1"/>
    <property type="molecule type" value="Genomic_DNA"/>
</dbReference>
<keyword evidence="10" id="KW-0921">Nickel transport</keyword>
<comment type="subcellular location">
    <subcellularLocation>
        <location evidence="2 13">Cell membrane</location>
        <topology evidence="2 13">Multi-pass membrane protein</topology>
    </subcellularLocation>
</comment>
<dbReference type="RefSeq" id="WP_202249693.1">
    <property type="nucleotide sequence ID" value="NZ_JAESJJ010000020.1"/>
</dbReference>
<evidence type="ECO:0000256" key="5">
    <source>
        <dbReference type="ARBA" id="ARBA00022475"/>
    </source>
</evidence>
<proteinExistence type="inferred from homology"/>
<feature type="transmembrane region" description="Helical" evidence="13">
    <location>
        <begin position="98"/>
        <end position="121"/>
    </location>
</feature>
<keyword evidence="11 13" id="KW-0472">Membrane</keyword>
<reference evidence="14 15" key="1">
    <citation type="submission" date="2021-01" db="EMBL/GenBank/DDBJ databases">
        <title>Draft genomes of Rhodovulum sulfidophilum.</title>
        <authorList>
            <person name="Guzman M.S."/>
        </authorList>
    </citation>
    <scope>NUCLEOTIDE SEQUENCE [LARGE SCALE GENOMIC DNA]</scope>
    <source>
        <strain evidence="14 15">AB35</strain>
    </source>
</reference>
<dbReference type="Proteomes" id="UP000604473">
    <property type="component" value="Unassembled WGS sequence"/>
</dbReference>
<keyword evidence="4 13" id="KW-0813">Transport</keyword>
<keyword evidence="3" id="KW-0171">Cobalt transport</keyword>
<dbReference type="Pfam" id="PF03824">
    <property type="entry name" value="NicO"/>
    <property type="match status" value="1"/>
</dbReference>
<dbReference type="PANTHER" id="PTHR40659:SF1">
    <property type="entry name" value="NICKEL_COBALT EFFLUX SYSTEM RCNA"/>
    <property type="match status" value="1"/>
</dbReference>
<feature type="transmembrane region" description="Helical" evidence="13">
    <location>
        <begin position="202"/>
        <end position="225"/>
    </location>
</feature>
<keyword evidence="15" id="KW-1185">Reference proteome</keyword>
<feature type="transmembrane region" description="Helical" evidence="13">
    <location>
        <begin position="57"/>
        <end position="77"/>
    </location>
</feature>
<evidence type="ECO:0000256" key="10">
    <source>
        <dbReference type="ARBA" id="ARBA00023112"/>
    </source>
</evidence>
<evidence type="ECO:0000256" key="6">
    <source>
        <dbReference type="ARBA" id="ARBA00022596"/>
    </source>
</evidence>
<accession>A0ABS1RVH8</accession>
<feature type="transmembrane region" description="Helical" evidence="13">
    <location>
        <begin position="141"/>
        <end position="158"/>
    </location>
</feature>